<dbReference type="InterPro" id="IPR038482">
    <property type="entry name" value="Tp34-type_sf"/>
</dbReference>
<proteinExistence type="inferred from homology"/>
<comment type="similarity">
    <text evidence="1">Belongs to the UPF0423 family.</text>
</comment>
<gene>
    <name evidence="3" type="ORF">FLL46_06850</name>
</gene>
<dbReference type="EMBL" id="VIKS01000004">
    <property type="protein sequence ID" value="TQV88239.1"/>
    <property type="molecule type" value="Genomic_DNA"/>
</dbReference>
<keyword evidence="2" id="KW-0732">Signal</keyword>
<dbReference type="AlphaFoldDB" id="A0A545UFJ0"/>
<name>A0A545UFJ0_9GAMM</name>
<dbReference type="Pfam" id="PF10634">
    <property type="entry name" value="Iron_transport"/>
    <property type="match status" value="1"/>
</dbReference>
<dbReference type="Gene3D" id="2.60.40.2480">
    <property type="entry name" value="Periplasmic metal-binding protein Tp34-type"/>
    <property type="match status" value="1"/>
</dbReference>
<dbReference type="OrthoDB" id="1495621at2"/>
<evidence type="ECO:0000313" key="3">
    <source>
        <dbReference type="EMBL" id="TQV88239.1"/>
    </source>
</evidence>
<evidence type="ECO:0000313" key="4">
    <source>
        <dbReference type="Proteomes" id="UP000315439"/>
    </source>
</evidence>
<organism evidence="3 4">
    <name type="scientific">Aliikangiella coralliicola</name>
    <dbReference type="NCBI Taxonomy" id="2592383"/>
    <lineage>
        <taxon>Bacteria</taxon>
        <taxon>Pseudomonadati</taxon>
        <taxon>Pseudomonadota</taxon>
        <taxon>Gammaproteobacteria</taxon>
        <taxon>Oceanospirillales</taxon>
        <taxon>Pleioneaceae</taxon>
        <taxon>Aliikangiella</taxon>
    </lineage>
</organism>
<evidence type="ECO:0000256" key="2">
    <source>
        <dbReference type="ARBA" id="ARBA00022729"/>
    </source>
</evidence>
<dbReference type="InterPro" id="IPR018470">
    <property type="entry name" value="Metal-bd_Tp34-typ"/>
</dbReference>
<dbReference type="RefSeq" id="WP_142892748.1">
    <property type="nucleotide sequence ID" value="NZ_ML660162.1"/>
</dbReference>
<comment type="caution">
    <text evidence="3">The sequence shown here is derived from an EMBL/GenBank/DDBJ whole genome shotgun (WGS) entry which is preliminary data.</text>
</comment>
<accession>A0A545UFJ0</accession>
<reference evidence="3 4" key="1">
    <citation type="submission" date="2019-07" db="EMBL/GenBank/DDBJ databases">
        <title>Draft genome for Aliikangiella sp. M105.</title>
        <authorList>
            <person name="Wang G."/>
        </authorList>
    </citation>
    <scope>NUCLEOTIDE SEQUENCE [LARGE SCALE GENOMIC DNA]</scope>
    <source>
        <strain evidence="3 4">M105</strain>
    </source>
</reference>
<evidence type="ECO:0000256" key="1">
    <source>
        <dbReference type="ARBA" id="ARBA00010013"/>
    </source>
</evidence>
<dbReference type="Proteomes" id="UP000315439">
    <property type="component" value="Unassembled WGS sequence"/>
</dbReference>
<sequence length="187" mass="21252">MKRLLIKSLLILGAINIGITNSVQALEMIIGESYVKPGIDFIFEGAIKDHVMPLSQNLAEGKTDVHIEARVNWSAKGEVPKGTPRGGFIPYLKINAEVINQRTKETTFVTLTPHINLIDNFHYARNMSLPGKQDDKYTVTFYVDPPEISDVSLHKDWVDGHQAYFMKKQKFTYQDLDFEKIAKASRR</sequence>
<keyword evidence="4" id="KW-1185">Reference proteome</keyword>
<protein>
    <submittedName>
        <fullName evidence="3">Uncharacterized protein</fullName>
    </submittedName>
</protein>